<dbReference type="Pfam" id="PF00136">
    <property type="entry name" value="DNA_pol_B"/>
    <property type="match status" value="1"/>
</dbReference>
<evidence type="ECO:0000313" key="10">
    <source>
        <dbReference type="EMBL" id="REL37368.1"/>
    </source>
</evidence>
<dbReference type="FunFam" id="1.10.287.690:FF:000012">
    <property type="entry name" value="DNA polymerase"/>
    <property type="match status" value="1"/>
</dbReference>
<sequence>MANLSDNFTSNEVQASGVGTNNSAFGFVLTRKTYDTRHGMVISLWLVTEQGPVNLKITDEYALLFIHQTEQEKALELLAKHQLQPAKVTPLPLKTFAQQAVTGIYFAKLRDFYQARELLKQHYIKCFEDDIRPEDRYLMERFVTDNCYFTGQTSNYTQNHAHHYPTLYQAKCKKSEGDIKLSMVSIDLECSPKGELYSIGLYSDTCQKVMMIGKPEPLDESCDYIEWLANEAELLQRFLAWVTEYDPDVFIGWNVVNFDFSLFQKRYDLHNIPFAFGRGNSAPNWRKQRNSEQNFMDIEGRVVIDGIDLLKSATYNFASFSLDNVAHELLGKRKQVKDVENRLYEIVDNFHHNKKALAAYNLEDCRLVWQIFEHTDLLAFAKLRAKLTGLSLDRIGGSVAAFTNLYLPKLHRAGYIAPNLGDGKSDLVSPGGYVMNSIPGLYRNVLVLDFKSLYPSIIRTFYIDPMGLIEGLRAEGLKAEGLRAEGLKAEGLQSEELRVQGLEAENGNLGAQNQIVPGFDDAYFSRERHFLPAIIDELWAARDKAKRDKNAALSQAIKIIMNSFYGVLGSTGCRFFDPRLSGSITKRGHQILKTTKQWIEDIGYQVIYGDTDSIFVAIGESHNVKESRRIGKELEQLINEKWDEHIASEYQIESKLEIEFETHFSRFFMPTIRGLADVGTKKRYAGLVINEADKSNKDNSKPNERMVFKGLETVRTDWTPLAKDFQQALYDKIFHDEPVSDFVLDTVNQTRAGQLDEKLIYRKRIRRKLDDYVKNVPPHIKAARAADAINLANGQKAKYQKRGHIEYVLTTQGPQAIEHQSAPLDYDLYIERQLKAVADAILPFVDLSFEQITDNQLDLFSS</sequence>
<keyword evidence="5 7" id="KW-0238">DNA-binding</keyword>
<dbReference type="PRINTS" id="PR00106">
    <property type="entry name" value="DNAPOLB"/>
</dbReference>
<evidence type="ECO:0000256" key="4">
    <source>
        <dbReference type="ARBA" id="ARBA00022932"/>
    </source>
</evidence>
<proteinExistence type="inferred from homology"/>
<dbReference type="InterPro" id="IPR012337">
    <property type="entry name" value="RNaseH-like_sf"/>
</dbReference>
<dbReference type="InterPro" id="IPR006133">
    <property type="entry name" value="DNA-dir_DNA_pol_B_exonuc"/>
</dbReference>
<dbReference type="Gene3D" id="2.40.50.590">
    <property type="match status" value="1"/>
</dbReference>
<accession>A0A3E0UK54</accession>
<dbReference type="Gene3D" id="3.90.1600.10">
    <property type="entry name" value="Palm domain of DNA polymerase"/>
    <property type="match status" value="2"/>
</dbReference>
<dbReference type="GO" id="GO:0009432">
    <property type="term" value="P:SOS response"/>
    <property type="evidence" value="ECO:0007669"/>
    <property type="project" value="TreeGrafter"/>
</dbReference>
<evidence type="ECO:0000256" key="7">
    <source>
        <dbReference type="RuleBase" id="RU000442"/>
    </source>
</evidence>
<dbReference type="NCBIfam" id="NF004421">
    <property type="entry name" value="PRK05762.1-2"/>
    <property type="match status" value="1"/>
</dbReference>
<dbReference type="PANTHER" id="PTHR10322:SF23">
    <property type="entry name" value="DNA POLYMERASE DELTA CATALYTIC SUBUNIT"/>
    <property type="match status" value="1"/>
</dbReference>
<dbReference type="Gene3D" id="3.30.420.10">
    <property type="entry name" value="Ribonuclease H-like superfamily/Ribonuclease H"/>
    <property type="match status" value="1"/>
</dbReference>
<comment type="caution">
    <text evidence="10">The sequence shown here is derived from an EMBL/GenBank/DDBJ whole genome shotgun (WGS) entry which is preliminary data.</text>
</comment>
<dbReference type="GO" id="GO:0000166">
    <property type="term" value="F:nucleotide binding"/>
    <property type="evidence" value="ECO:0007669"/>
    <property type="project" value="InterPro"/>
</dbReference>
<comment type="similarity">
    <text evidence="1 7">Belongs to the DNA polymerase type-B family.</text>
</comment>
<keyword evidence="3 7" id="KW-0548">Nucleotidyltransferase</keyword>
<dbReference type="SUPFAM" id="SSF56672">
    <property type="entry name" value="DNA/RNA polymerases"/>
    <property type="match status" value="1"/>
</dbReference>
<dbReference type="InterPro" id="IPR043502">
    <property type="entry name" value="DNA/RNA_pol_sf"/>
</dbReference>
<dbReference type="InterPro" id="IPR042087">
    <property type="entry name" value="DNA_pol_B_thumb"/>
</dbReference>
<dbReference type="GO" id="GO:0003887">
    <property type="term" value="F:DNA-directed DNA polymerase activity"/>
    <property type="evidence" value="ECO:0007669"/>
    <property type="project" value="UniProtKB-KW"/>
</dbReference>
<evidence type="ECO:0000256" key="5">
    <source>
        <dbReference type="ARBA" id="ARBA00023125"/>
    </source>
</evidence>
<dbReference type="Pfam" id="PF03104">
    <property type="entry name" value="DNA_pol_B_exo1"/>
    <property type="match status" value="1"/>
</dbReference>
<evidence type="ECO:0000259" key="9">
    <source>
        <dbReference type="Pfam" id="PF03104"/>
    </source>
</evidence>
<evidence type="ECO:0000256" key="6">
    <source>
        <dbReference type="ARBA" id="ARBA00049244"/>
    </source>
</evidence>
<dbReference type="InterPro" id="IPR036397">
    <property type="entry name" value="RNaseH_sf"/>
</dbReference>
<dbReference type="EC" id="2.7.7.7" evidence="7"/>
<dbReference type="GO" id="GO:0008296">
    <property type="term" value="F:3'-5'-DNA exonuclease activity"/>
    <property type="evidence" value="ECO:0007669"/>
    <property type="project" value="TreeGrafter"/>
</dbReference>
<dbReference type="SMART" id="SM00486">
    <property type="entry name" value="POLBc"/>
    <property type="match status" value="1"/>
</dbReference>
<name>A0A3E0UK54_9GAMM</name>
<dbReference type="InterPro" id="IPR017964">
    <property type="entry name" value="DNA-dir_DNA_pol_B_CS"/>
</dbReference>
<organism evidence="10 11">
    <name type="scientific">Thalassotalea euphylliae</name>
    <dbReference type="NCBI Taxonomy" id="1655234"/>
    <lineage>
        <taxon>Bacteria</taxon>
        <taxon>Pseudomonadati</taxon>
        <taxon>Pseudomonadota</taxon>
        <taxon>Gammaproteobacteria</taxon>
        <taxon>Alteromonadales</taxon>
        <taxon>Colwelliaceae</taxon>
        <taxon>Thalassotalea</taxon>
    </lineage>
</organism>
<dbReference type="OrthoDB" id="5807460at2"/>
<evidence type="ECO:0000256" key="2">
    <source>
        <dbReference type="ARBA" id="ARBA00022679"/>
    </source>
</evidence>
<gene>
    <name evidence="10" type="ORF">DXX92_09025</name>
</gene>
<comment type="catalytic activity">
    <reaction evidence="6 7">
        <text>DNA(n) + a 2'-deoxyribonucleoside 5'-triphosphate = DNA(n+1) + diphosphate</text>
        <dbReference type="Rhea" id="RHEA:22508"/>
        <dbReference type="Rhea" id="RHEA-COMP:17339"/>
        <dbReference type="Rhea" id="RHEA-COMP:17340"/>
        <dbReference type="ChEBI" id="CHEBI:33019"/>
        <dbReference type="ChEBI" id="CHEBI:61560"/>
        <dbReference type="ChEBI" id="CHEBI:173112"/>
        <dbReference type="EC" id="2.7.7.7"/>
    </reaction>
</comment>
<dbReference type="Proteomes" id="UP000256999">
    <property type="component" value="Unassembled WGS sequence"/>
</dbReference>
<dbReference type="FunFam" id="3.90.1600.10:FF:000030">
    <property type="entry name" value="DNA polymerase II"/>
    <property type="match status" value="1"/>
</dbReference>
<feature type="domain" description="DNA-directed DNA polymerase family B multifunctional" evidence="8">
    <location>
        <begin position="406"/>
        <end position="834"/>
    </location>
</feature>
<dbReference type="SUPFAM" id="SSF53098">
    <property type="entry name" value="Ribonuclease H-like"/>
    <property type="match status" value="1"/>
</dbReference>
<dbReference type="CDD" id="cd05537">
    <property type="entry name" value="POLBc_Pol_II"/>
    <property type="match status" value="1"/>
</dbReference>
<reference evidence="10 11" key="1">
    <citation type="submission" date="2018-08" db="EMBL/GenBank/DDBJ databases">
        <title>Thalassotalea euphylliae genome.</title>
        <authorList>
            <person name="Summers S."/>
            <person name="Rice S.A."/>
            <person name="Freckelton M.L."/>
            <person name="Nedved B.T."/>
            <person name="Hadfield M.G."/>
        </authorList>
    </citation>
    <scope>NUCLEOTIDE SEQUENCE [LARGE SCALE GENOMIC DNA]</scope>
    <source>
        <strain evidence="10 11">H2</strain>
    </source>
</reference>
<dbReference type="GO" id="GO:0045004">
    <property type="term" value="P:DNA replication proofreading"/>
    <property type="evidence" value="ECO:0007669"/>
    <property type="project" value="TreeGrafter"/>
</dbReference>
<dbReference type="InterPro" id="IPR006134">
    <property type="entry name" value="DNA-dir_DNA_pol_B_multi_dom"/>
</dbReference>
<feature type="domain" description="DNA-directed DNA polymerase family B exonuclease" evidence="9">
    <location>
        <begin position="126"/>
        <end position="325"/>
    </location>
</feature>
<protein>
    <recommendedName>
        <fullName evidence="7">DNA polymerase</fullName>
        <ecNumber evidence="7">2.7.7.7</ecNumber>
    </recommendedName>
</protein>
<dbReference type="Pfam" id="PF21474">
    <property type="entry name" value="DNApolII_N"/>
    <property type="match status" value="1"/>
</dbReference>
<evidence type="ECO:0000256" key="3">
    <source>
        <dbReference type="ARBA" id="ARBA00022695"/>
    </source>
</evidence>
<dbReference type="InterPro" id="IPR023211">
    <property type="entry name" value="DNA_pol_palm_dom_sf"/>
</dbReference>
<dbReference type="EMBL" id="QUOV01000001">
    <property type="protein sequence ID" value="REL37368.1"/>
    <property type="molecule type" value="Genomic_DNA"/>
</dbReference>
<evidence type="ECO:0000259" key="8">
    <source>
        <dbReference type="Pfam" id="PF00136"/>
    </source>
</evidence>
<keyword evidence="7" id="KW-0235">DNA replication</keyword>
<evidence type="ECO:0000256" key="1">
    <source>
        <dbReference type="ARBA" id="ARBA00005755"/>
    </source>
</evidence>
<dbReference type="AlphaFoldDB" id="A0A3E0UK54"/>
<keyword evidence="4 7" id="KW-0239">DNA-directed DNA polymerase</keyword>
<dbReference type="InterPro" id="IPR050240">
    <property type="entry name" value="DNA_pol_type-B"/>
</dbReference>
<dbReference type="Gene3D" id="1.10.287.690">
    <property type="entry name" value="Helix hairpin bin"/>
    <property type="match status" value="1"/>
</dbReference>
<dbReference type="PROSITE" id="PS00116">
    <property type="entry name" value="DNA_POLYMERASE_B"/>
    <property type="match status" value="1"/>
</dbReference>
<evidence type="ECO:0000313" key="11">
    <source>
        <dbReference type="Proteomes" id="UP000256999"/>
    </source>
</evidence>
<dbReference type="Gene3D" id="3.30.70.2250">
    <property type="match status" value="1"/>
</dbReference>
<dbReference type="InterPro" id="IPR006172">
    <property type="entry name" value="DNA-dir_DNA_pol_B"/>
</dbReference>
<dbReference type="PANTHER" id="PTHR10322">
    <property type="entry name" value="DNA POLYMERASE CATALYTIC SUBUNIT"/>
    <property type="match status" value="1"/>
</dbReference>
<dbReference type="CDD" id="cd05784">
    <property type="entry name" value="DNA_polB_II_exo"/>
    <property type="match status" value="1"/>
</dbReference>
<dbReference type="Gene3D" id="1.10.132.60">
    <property type="entry name" value="DNA polymerase family B, C-terminal domain"/>
    <property type="match status" value="1"/>
</dbReference>
<dbReference type="GO" id="GO:0003677">
    <property type="term" value="F:DNA binding"/>
    <property type="evidence" value="ECO:0007669"/>
    <property type="project" value="UniProtKB-KW"/>
</dbReference>
<keyword evidence="2 7" id="KW-0808">Transferase</keyword>